<feature type="chain" id="PRO_5012420055" description="DUF2141 domain-containing protein" evidence="1">
    <location>
        <begin position="27"/>
        <end position="159"/>
    </location>
</feature>
<dbReference type="RefSeq" id="WP_088712897.1">
    <property type="nucleotide sequence ID" value="NZ_NFZT01000001.1"/>
</dbReference>
<feature type="signal peptide" evidence="1">
    <location>
        <begin position="1"/>
        <end position="26"/>
    </location>
</feature>
<organism evidence="2 3">
    <name type="scientific">Pacificimonas flava</name>
    <dbReference type="NCBI Taxonomy" id="1234595"/>
    <lineage>
        <taxon>Bacteria</taxon>
        <taxon>Pseudomonadati</taxon>
        <taxon>Pseudomonadota</taxon>
        <taxon>Alphaproteobacteria</taxon>
        <taxon>Sphingomonadales</taxon>
        <taxon>Sphingosinicellaceae</taxon>
        <taxon>Pacificimonas</taxon>
    </lineage>
</organism>
<name>A0A219B755_9SPHN</name>
<dbReference type="InterPro" id="IPR018673">
    <property type="entry name" value="DUF2141"/>
</dbReference>
<evidence type="ECO:0000313" key="2">
    <source>
        <dbReference type="EMBL" id="OWV34197.1"/>
    </source>
</evidence>
<protein>
    <recommendedName>
        <fullName evidence="4">DUF2141 domain-containing protein</fullName>
    </recommendedName>
</protein>
<keyword evidence="3" id="KW-1185">Reference proteome</keyword>
<reference evidence="3" key="1">
    <citation type="submission" date="2017-05" db="EMBL/GenBank/DDBJ databases">
        <authorList>
            <person name="Lin X."/>
        </authorList>
    </citation>
    <scope>NUCLEOTIDE SEQUENCE [LARGE SCALE GENOMIC DNA]</scope>
    <source>
        <strain evidence="3">JLT2012</strain>
    </source>
</reference>
<evidence type="ECO:0000313" key="3">
    <source>
        <dbReference type="Proteomes" id="UP000198462"/>
    </source>
</evidence>
<comment type="caution">
    <text evidence="2">The sequence shown here is derived from an EMBL/GenBank/DDBJ whole genome shotgun (WGS) entry which is preliminary data.</text>
</comment>
<dbReference type="Proteomes" id="UP000198462">
    <property type="component" value="Unassembled WGS sequence"/>
</dbReference>
<sequence>MSFNAHPLLATVAGALLAALPTQAIAAEPCEGTPGTGKAKLEIIATDLKNAEGEVAFTVYPDDRSRFLAGGGKLARVRTKTIEPLTTACFWLPVGSYAVATYHDENADHDFNRTLFSIKEGFGFSNDAPTTLGLPSLKSARFELPASGKTIMIKTRYQR</sequence>
<proteinExistence type="predicted"/>
<gene>
    <name evidence="2" type="ORF">B5C34_12515</name>
</gene>
<dbReference type="EMBL" id="NFZT01000001">
    <property type="protein sequence ID" value="OWV34197.1"/>
    <property type="molecule type" value="Genomic_DNA"/>
</dbReference>
<dbReference type="OrthoDB" id="7189112at2"/>
<accession>A0A219B755</accession>
<dbReference type="Pfam" id="PF09912">
    <property type="entry name" value="DUF2141"/>
    <property type="match status" value="1"/>
</dbReference>
<evidence type="ECO:0008006" key="4">
    <source>
        <dbReference type="Google" id="ProtNLM"/>
    </source>
</evidence>
<dbReference type="AlphaFoldDB" id="A0A219B755"/>
<keyword evidence="1" id="KW-0732">Signal</keyword>
<evidence type="ECO:0000256" key="1">
    <source>
        <dbReference type="SAM" id="SignalP"/>
    </source>
</evidence>